<dbReference type="EMBL" id="CP042305">
    <property type="protein sequence ID" value="QDZ16999.1"/>
    <property type="molecule type" value="Genomic_DNA"/>
</dbReference>
<evidence type="ECO:0000256" key="6">
    <source>
        <dbReference type="ARBA" id="ARBA00023235"/>
    </source>
</evidence>
<dbReference type="SUPFAM" id="SSF53738">
    <property type="entry name" value="Phosphoglucomutase, first 3 domains"/>
    <property type="match status" value="3"/>
</dbReference>
<name>A0A5B8M9J8_9MICO</name>
<evidence type="ECO:0000256" key="3">
    <source>
        <dbReference type="ARBA" id="ARBA00022553"/>
    </source>
</evidence>
<dbReference type="InterPro" id="IPR016055">
    <property type="entry name" value="A-D-PHexomutase_a/b/a-I/II/III"/>
</dbReference>
<evidence type="ECO:0000259" key="8">
    <source>
        <dbReference type="Pfam" id="PF00408"/>
    </source>
</evidence>
<dbReference type="InterPro" id="IPR005845">
    <property type="entry name" value="A-D-PHexomutase_a/b/a-II"/>
</dbReference>
<evidence type="ECO:0000256" key="2">
    <source>
        <dbReference type="ARBA" id="ARBA00010231"/>
    </source>
</evidence>
<feature type="domain" description="Alpha-D-phosphohexomutase alpha/beta/alpha" evidence="11">
    <location>
        <begin position="340"/>
        <end position="454"/>
    </location>
</feature>
<dbReference type="GO" id="GO:0000287">
    <property type="term" value="F:magnesium ion binding"/>
    <property type="evidence" value="ECO:0007669"/>
    <property type="project" value="InterPro"/>
</dbReference>
<evidence type="ECO:0000256" key="4">
    <source>
        <dbReference type="ARBA" id="ARBA00022723"/>
    </source>
</evidence>
<feature type="domain" description="Alpha-D-phosphohexomutase alpha/beta/alpha" evidence="10">
    <location>
        <begin position="239"/>
        <end position="324"/>
    </location>
</feature>
<evidence type="ECO:0000256" key="7">
    <source>
        <dbReference type="RuleBase" id="RU004326"/>
    </source>
</evidence>
<feature type="domain" description="Alpha-D-phosphohexomutase C-terminal" evidence="8">
    <location>
        <begin position="482"/>
        <end position="547"/>
    </location>
</feature>
<dbReference type="PRINTS" id="PR00509">
    <property type="entry name" value="PGMPMM"/>
</dbReference>
<gene>
    <name evidence="12" type="ORF">FPZ11_18050</name>
</gene>
<dbReference type="PANTHER" id="PTHR45745">
    <property type="entry name" value="PHOSPHOMANNOMUTASE 45A"/>
    <property type="match status" value="1"/>
</dbReference>
<dbReference type="Pfam" id="PF02879">
    <property type="entry name" value="PGM_PMM_II"/>
    <property type="match status" value="1"/>
</dbReference>
<dbReference type="InterPro" id="IPR005846">
    <property type="entry name" value="A-D-PHexomutase_a/b/a-III"/>
</dbReference>
<evidence type="ECO:0000259" key="11">
    <source>
        <dbReference type="Pfam" id="PF02880"/>
    </source>
</evidence>
<dbReference type="Pfam" id="PF00408">
    <property type="entry name" value="PGM_PMM_IV"/>
    <property type="match status" value="1"/>
</dbReference>
<keyword evidence="13" id="KW-1185">Reference proteome</keyword>
<keyword evidence="5 7" id="KW-0460">Magnesium</keyword>
<dbReference type="GO" id="GO:0008973">
    <property type="term" value="F:phosphopentomutase activity"/>
    <property type="evidence" value="ECO:0007669"/>
    <property type="project" value="TreeGrafter"/>
</dbReference>
<evidence type="ECO:0000313" key="12">
    <source>
        <dbReference type="EMBL" id="QDZ16999.1"/>
    </source>
</evidence>
<keyword evidence="4 7" id="KW-0479">Metal-binding</keyword>
<comment type="similarity">
    <text evidence="2 7">Belongs to the phosphohexose mutase family.</text>
</comment>
<dbReference type="InterPro" id="IPR005843">
    <property type="entry name" value="A-D-PHexomutase_C"/>
</dbReference>
<dbReference type="Proteomes" id="UP000320216">
    <property type="component" value="Chromosome"/>
</dbReference>
<dbReference type="CDD" id="cd05799">
    <property type="entry name" value="PGM2"/>
    <property type="match status" value="1"/>
</dbReference>
<evidence type="ECO:0000256" key="1">
    <source>
        <dbReference type="ARBA" id="ARBA00001946"/>
    </source>
</evidence>
<feature type="domain" description="Alpha-D-phosphohexomutase alpha/beta/alpha" evidence="9">
    <location>
        <begin position="52"/>
        <end position="193"/>
    </location>
</feature>
<evidence type="ECO:0000313" key="13">
    <source>
        <dbReference type="Proteomes" id="UP000320216"/>
    </source>
</evidence>
<evidence type="ECO:0000259" key="9">
    <source>
        <dbReference type="Pfam" id="PF02878"/>
    </source>
</evidence>
<comment type="cofactor">
    <cofactor evidence="1">
        <name>Mg(2+)</name>
        <dbReference type="ChEBI" id="CHEBI:18420"/>
    </cofactor>
</comment>
<dbReference type="OrthoDB" id="9806956at2"/>
<sequence length="572" mass="59507">MSDAEVVAAARAWIPDDPDAETRAELQAIVDEAVAGSGEAVADLHSRFDTRLAFGTAGLRGEIAAGPNRMNRVLVAQAAAGLAAYLVEQAAESGVTPSVVIGYDGRTNSQVFARDTAEVMAGAGVRAVLLPRLLPTPVLAFAVRHLKASAGVMVTASHNPARDNGYKVYLGGADEGSQIVPPADGLIAAHIDEVARGAVSDLPRSDDYEIAEESLVDAYVAATAAVAGHGTTRTAGADHGSGLRVVYTAMHGVGWQTASAVFAAAGLSVPVSVPEQQEPDPDFPTVSFPNPEEPGALDLAFALAREAGAQLVIANDPDADRLAIGIPDESSAEGFRRLSGNEVGMLLGWTAAELAAESGLDGALAASIVSSPALKAVADAHGLRFAETLTGFKWVSRVPGLLFGYEEALGYLVNPQTVRDKDGISAATFALALAQRLHAEGRTIADRLDEFTERFGAYASDQISIRVTDLDRISRIMAALRAEPPAHVGDAVVVRIDDLREGSATLPPSDVLRIVLDDGSRVMVRPSGTEPKLKIYIDAFDDGDTDAAARRAAAQSRADAVGAAMRVLTDAV</sequence>
<dbReference type="KEGG" id="huw:FPZ11_18050"/>
<reference evidence="12 13" key="1">
    <citation type="submission" date="2019-07" db="EMBL/GenBank/DDBJ databases">
        <title>Full genome sequence of Humibacter sp. WJ7-1.</title>
        <authorList>
            <person name="Im W.-T."/>
        </authorList>
    </citation>
    <scope>NUCLEOTIDE SEQUENCE [LARGE SCALE GENOMIC DNA]</scope>
    <source>
        <strain evidence="12 13">WJ7-1</strain>
    </source>
</reference>
<dbReference type="Gene3D" id="3.40.120.10">
    <property type="entry name" value="Alpha-D-Glucose-1,6-Bisphosphate, subunit A, domain 3"/>
    <property type="match status" value="3"/>
</dbReference>
<keyword evidence="6" id="KW-0413">Isomerase</keyword>
<protein>
    <submittedName>
        <fullName evidence="12">Phospho-sugar mutase</fullName>
    </submittedName>
</protein>
<dbReference type="Pfam" id="PF02878">
    <property type="entry name" value="PGM_PMM_I"/>
    <property type="match status" value="1"/>
</dbReference>
<dbReference type="InterPro" id="IPR005841">
    <property type="entry name" value="Alpha-D-phosphohexomutase_SF"/>
</dbReference>
<keyword evidence="3" id="KW-0597">Phosphoprotein</keyword>
<dbReference type="PANTHER" id="PTHR45745:SF1">
    <property type="entry name" value="PHOSPHOGLUCOMUTASE 2B-RELATED"/>
    <property type="match status" value="1"/>
</dbReference>
<dbReference type="InterPro" id="IPR016066">
    <property type="entry name" value="A-D-PHexomutase_CS"/>
</dbReference>
<organism evidence="12 13">
    <name type="scientific">Humibacter ginsenosidimutans</name>
    <dbReference type="NCBI Taxonomy" id="2599293"/>
    <lineage>
        <taxon>Bacteria</taxon>
        <taxon>Bacillati</taxon>
        <taxon>Actinomycetota</taxon>
        <taxon>Actinomycetes</taxon>
        <taxon>Micrococcales</taxon>
        <taxon>Microbacteriaceae</taxon>
        <taxon>Humibacter</taxon>
    </lineage>
</organism>
<accession>A0A5B8M9J8</accession>
<evidence type="ECO:0000256" key="5">
    <source>
        <dbReference type="ARBA" id="ARBA00022842"/>
    </source>
</evidence>
<dbReference type="AlphaFoldDB" id="A0A5B8M9J8"/>
<dbReference type="InterPro" id="IPR036900">
    <property type="entry name" value="A-D-PHexomutase_C_sf"/>
</dbReference>
<dbReference type="GO" id="GO:0006166">
    <property type="term" value="P:purine ribonucleoside salvage"/>
    <property type="evidence" value="ECO:0007669"/>
    <property type="project" value="TreeGrafter"/>
</dbReference>
<evidence type="ECO:0000259" key="10">
    <source>
        <dbReference type="Pfam" id="PF02879"/>
    </source>
</evidence>
<dbReference type="SUPFAM" id="SSF55957">
    <property type="entry name" value="Phosphoglucomutase, C-terminal domain"/>
    <property type="match status" value="1"/>
</dbReference>
<dbReference type="Pfam" id="PF02880">
    <property type="entry name" value="PGM_PMM_III"/>
    <property type="match status" value="1"/>
</dbReference>
<dbReference type="PROSITE" id="PS00710">
    <property type="entry name" value="PGM_PMM"/>
    <property type="match status" value="1"/>
</dbReference>
<dbReference type="Gene3D" id="3.30.310.50">
    <property type="entry name" value="Alpha-D-phosphohexomutase, C-terminal domain"/>
    <property type="match status" value="1"/>
</dbReference>
<proteinExistence type="inferred from homology"/>
<dbReference type="InterPro" id="IPR005844">
    <property type="entry name" value="A-D-PHexomutase_a/b/a-I"/>
</dbReference>
<dbReference type="GO" id="GO:0005975">
    <property type="term" value="P:carbohydrate metabolic process"/>
    <property type="evidence" value="ECO:0007669"/>
    <property type="project" value="InterPro"/>
</dbReference>